<dbReference type="OrthoDB" id="1606438at2759"/>
<name>A0A4Q2D0Z0_9AGAR</name>
<evidence type="ECO:0000313" key="3">
    <source>
        <dbReference type="Proteomes" id="UP000290288"/>
    </source>
</evidence>
<gene>
    <name evidence="2" type="ORF">EST38_g13956</name>
</gene>
<dbReference type="InterPro" id="IPR029063">
    <property type="entry name" value="SAM-dependent_MTases_sf"/>
</dbReference>
<proteinExistence type="predicted"/>
<reference evidence="2 3" key="1">
    <citation type="submission" date="2019-01" db="EMBL/GenBank/DDBJ databases">
        <title>Draft genome sequence of Psathyrella aberdarensis IHI B618.</title>
        <authorList>
            <person name="Buettner E."/>
            <person name="Kellner H."/>
        </authorList>
    </citation>
    <scope>NUCLEOTIDE SEQUENCE [LARGE SCALE GENOMIC DNA]</scope>
    <source>
        <strain evidence="2 3">IHI B618</strain>
    </source>
</reference>
<sequence>MGPHSRILIHEYILQHATPSNSTSPSSQGSDTAVRDNKSLGHTQAPKELLSNYGAGRVRQYNLDLVMMSLLNAQERTLDGFIKLGEASGLEFVKLWDFGEMSAVEFKLPEAAEQS</sequence>
<accession>A0A4Q2D0Z0</accession>
<dbReference type="AlphaFoldDB" id="A0A4Q2D0Z0"/>
<feature type="compositionally biased region" description="Low complexity" evidence="1">
    <location>
        <begin position="18"/>
        <end position="27"/>
    </location>
</feature>
<evidence type="ECO:0008006" key="4">
    <source>
        <dbReference type="Google" id="ProtNLM"/>
    </source>
</evidence>
<protein>
    <recommendedName>
        <fullName evidence="4">O-methyltransferase domain-containing protein</fullName>
    </recommendedName>
</protein>
<dbReference type="EMBL" id="SDEE01001529">
    <property type="protein sequence ID" value="RXW11901.1"/>
    <property type="molecule type" value="Genomic_DNA"/>
</dbReference>
<evidence type="ECO:0000313" key="2">
    <source>
        <dbReference type="EMBL" id="RXW11901.1"/>
    </source>
</evidence>
<comment type="caution">
    <text evidence="2">The sequence shown here is derived from an EMBL/GenBank/DDBJ whole genome shotgun (WGS) entry which is preliminary data.</text>
</comment>
<feature type="region of interest" description="Disordered" evidence="1">
    <location>
        <begin position="17"/>
        <end position="48"/>
    </location>
</feature>
<evidence type="ECO:0000256" key="1">
    <source>
        <dbReference type="SAM" id="MobiDB-lite"/>
    </source>
</evidence>
<dbReference type="STRING" id="2316362.A0A4Q2D0Z0"/>
<organism evidence="2 3">
    <name type="scientific">Candolleomyces aberdarensis</name>
    <dbReference type="NCBI Taxonomy" id="2316362"/>
    <lineage>
        <taxon>Eukaryota</taxon>
        <taxon>Fungi</taxon>
        <taxon>Dikarya</taxon>
        <taxon>Basidiomycota</taxon>
        <taxon>Agaricomycotina</taxon>
        <taxon>Agaricomycetes</taxon>
        <taxon>Agaricomycetidae</taxon>
        <taxon>Agaricales</taxon>
        <taxon>Agaricineae</taxon>
        <taxon>Psathyrellaceae</taxon>
        <taxon>Candolleomyces</taxon>
    </lineage>
</organism>
<dbReference type="Proteomes" id="UP000290288">
    <property type="component" value="Unassembled WGS sequence"/>
</dbReference>
<keyword evidence="3" id="KW-1185">Reference proteome</keyword>
<dbReference type="Gene3D" id="3.40.50.150">
    <property type="entry name" value="Vaccinia Virus protein VP39"/>
    <property type="match status" value="1"/>
</dbReference>